<protein>
    <submittedName>
        <fullName evidence="2">PBS lyase HEAT repeat-like domain protein</fullName>
    </submittedName>
</protein>
<dbReference type="InterPro" id="IPR011989">
    <property type="entry name" value="ARM-like"/>
</dbReference>
<sequence length="272" mass="28318">MSRSVLVFVWSLAALMPMLIPGSAFAQKAANVSQLAQQLRGTDDRVRTQAALALGASGDEAAVKPLCDSLGDSNTTVKVAVAAALGKLGKPSGLPCLQKAESKESVASVKAQIQKSIASIKAGGGSAPAPPGPDTKFYVAIEISNKSGRPEAEVEPMVRAAMQSKVLAKAGYAVAPKGETLAQGGKVVNGSKKLKGFYLIATVEPPIYAGGNLTQVVRVSMWTYPGKALQGEFAPKLTQSDTPKTDKESENVLMKMCVENAIETFQKVVASL</sequence>
<dbReference type="AlphaFoldDB" id="A0A017TES4"/>
<dbReference type="SUPFAM" id="SSF48371">
    <property type="entry name" value="ARM repeat"/>
    <property type="match status" value="1"/>
</dbReference>
<accession>A0A017TES4</accession>
<keyword evidence="1" id="KW-0732">Signal</keyword>
<dbReference type="Proteomes" id="UP000019678">
    <property type="component" value="Unassembled WGS sequence"/>
</dbReference>
<dbReference type="EMBL" id="ASRX01000010">
    <property type="protein sequence ID" value="EYF07417.1"/>
    <property type="molecule type" value="Genomic_DNA"/>
</dbReference>
<feature type="chain" id="PRO_5001496951" evidence="1">
    <location>
        <begin position="27"/>
        <end position="272"/>
    </location>
</feature>
<dbReference type="InterPro" id="IPR016024">
    <property type="entry name" value="ARM-type_fold"/>
</dbReference>
<gene>
    <name evidence="2" type="ORF">CAP_0170</name>
</gene>
<dbReference type="InterPro" id="IPR004155">
    <property type="entry name" value="PBS_lyase_HEAT"/>
</dbReference>
<dbReference type="Pfam" id="PF13646">
    <property type="entry name" value="HEAT_2"/>
    <property type="match status" value="1"/>
</dbReference>
<dbReference type="eggNOG" id="COG1413">
    <property type="taxonomic scope" value="Bacteria"/>
</dbReference>
<dbReference type="RefSeq" id="WP_044237723.1">
    <property type="nucleotide sequence ID" value="NZ_ASRX01000010.1"/>
</dbReference>
<dbReference type="Gene3D" id="1.25.10.10">
    <property type="entry name" value="Leucine-rich Repeat Variant"/>
    <property type="match status" value="1"/>
</dbReference>
<name>A0A017TES4_9BACT</name>
<dbReference type="SMART" id="SM00567">
    <property type="entry name" value="EZ_HEAT"/>
    <property type="match status" value="2"/>
</dbReference>
<evidence type="ECO:0000313" key="3">
    <source>
        <dbReference type="Proteomes" id="UP000019678"/>
    </source>
</evidence>
<keyword evidence="3" id="KW-1185">Reference proteome</keyword>
<proteinExistence type="predicted"/>
<reference evidence="2 3" key="1">
    <citation type="submission" date="2013-05" db="EMBL/GenBank/DDBJ databases">
        <title>Genome assembly of Chondromyces apiculatus DSM 436.</title>
        <authorList>
            <person name="Sharma G."/>
            <person name="Khatri I."/>
            <person name="Kaur C."/>
            <person name="Mayilraj S."/>
            <person name="Subramanian S."/>
        </authorList>
    </citation>
    <scope>NUCLEOTIDE SEQUENCE [LARGE SCALE GENOMIC DNA]</scope>
    <source>
        <strain evidence="2 3">DSM 436</strain>
    </source>
</reference>
<dbReference type="GO" id="GO:0016829">
    <property type="term" value="F:lyase activity"/>
    <property type="evidence" value="ECO:0007669"/>
    <property type="project" value="UniProtKB-KW"/>
</dbReference>
<evidence type="ECO:0000256" key="1">
    <source>
        <dbReference type="SAM" id="SignalP"/>
    </source>
</evidence>
<keyword evidence="2" id="KW-0456">Lyase</keyword>
<feature type="signal peptide" evidence="1">
    <location>
        <begin position="1"/>
        <end position="26"/>
    </location>
</feature>
<dbReference type="STRING" id="1192034.CAP_0170"/>
<comment type="caution">
    <text evidence="2">The sequence shown here is derived from an EMBL/GenBank/DDBJ whole genome shotgun (WGS) entry which is preliminary data.</text>
</comment>
<organism evidence="2 3">
    <name type="scientific">Chondromyces apiculatus DSM 436</name>
    <dbReference type="NCBI Taxonomy" id="1192034"/>
    <lineage>
        <taxon>Bacteria</taxon>
        <taxon>Pseudomonadati</taxon>
        <taxon>Myxococcota</taxon>
        <taxon>Polyangia</taxon>
        <taxon>Polyangiales</taxon>
        <taxon>Polyangiaceae</taxon>
        <taxon>Chondromyces</taxon>
    </lineage>
</organism>
<evidence type="ECO:0000313" key="2">
    <source>
        <dbReference type="EMBL" id="EYF07417.1"/>
    </source>
</evidence>